<evidence type="ECO:0000313" key="3">
    <source>
        <dbReference type="EMBL" id="MBW4708050.1"/>
    </source>
</evidence>
<reference evidence="3" key="1">
    <citation type="submission" date="2021-07" db="EMBL/GenBank/DDBJ databases">
        <title>Roseobacter insulae sp. nov., isolated from a tidal flat.</title>
        <authorList>
            <person name="Park S."/>
            <person name="Yoon J.-H."/>
        </authorList>
    </citation>
    <scope>NUCLEOTIDE SEQUENCE</scope>
    <source>
        <strain evidence="3">YSTF-M11</strain>
    </source>
</reference>
<dbReference type="CDD" id="cd04765">
    <property type="entry name" value="HTH_MlrA-like_sg2"/>
    <property type="match status" value="1"/>
</dbReference>
<sequence>MPKSPDAFRTISEVADWLGVQAHVLRFWESKFSQVKPIKRAGGRRYYRPADMLLLGGIKKLLHDDGLTIKGVQKILREQGMSHVADQSQALDDLTMAVIEGNVSDAAAEPAAPSPDPDPAPPDASADDTSPPDDVSTAAEDVLPPVEAADVLAEPSEVGALDDGNAAADIDGTVEEVAGSDDAEAPQDPEPQLSMEDSPEPDVVASEPEAIPEADIDLTPELPDAADEDVTIDAAAEAPEEADTQSDADTGAAPETAASPETDEVPETAVAEENQALPSFLRHPLTDPVPEAEPEPTDPAPEPEPTDTAPAAPDMAVDADGATDIPPKPRVIDLPPLPAEEDMPAQPSALSALARMNALAPEQRDAAKPLLAQLIRLRTSMAKPRKDVRKD</sequence>
<feature type="compositionally biased region" description="Pro residues" evidence="1">
    <location>
        <begin position="112"/>
        <end position="122"/>
    </location>
</feature>
<feature type="domain" description="HTH merR-type" evidence="2">
    <location>
        <begin position="10"/>
        <end position="78"/>
    </location>
</feature>
<feature type="region of interest" description="Disordered" evidence="1">
    <location>
        <begin position="106"/>
        <end position="138"/>
    </location>
</feature>
<gene>
    <name evidence="3" type="ORF">KX928_09650</name>
</gene>
<proteinExistence type="predicted"/>
<feature type="compositionally biased region" description="Low complexity" evidence="1">
    <location>
        <begin position="306"/>
        <end position="320"/>
    </location>
</feature>
<feature type="compositionally biased region" description="Acidic residues" evidence="1">
    <location>
        <begin position="210"/>
        <end position="231"/>
    </location>
</feature>
<name>A0A9X1FUB9_9RHOB</name>
<dbReference type="EMBL" id="JAHXDN010000002">
    <property type="protein sequence ID" value="MBW4708050.1"/>
    <property type="molecule type" value="Genomic_DNA"/>
</dbReference>
<feature type="compositionally biased region" description="Low complexity" evidence="1">
    <location>
        <begin position="123"/>
        <end position="134"/>
    </location>
</feature>
<dbReference type="Pfam" id="PF13411">
    <property type="entry name" value="MerR_1"/>
    <property type="match status" value="1"/>
</dbReference>
<protein>
    <submittedName>
        <fullName evidence="3">MerR family transcriptional regulator</fullName>
    </submittedName>
</protein>
<evidence type="ECO:0000313" key="4">
    <source>
        <dbReference type="Proteomes" id="UP001138661"/>
    </source>
</evidence>
<accession>A0A9X1FUB9</accession>
<feature type="compositionally biased region" description="Acidic residues" evidence="1">
    <location>
        <begin position="172"/>
        <end position="187"/>
    </location>
</feature>
<evidence type="ECO:0000259" key="2">
    <source>
        <dbReference type="PROSITE" id="PS50937"/>
    </source>
</evidence>
<dbReference type="GO" id="GO:0006355">
    <property type="term" value="P:regulation of DNA-templated transcription"/>
    <property type="evidence" value="ECO:0007669"/>
    <property type="project" value="InterPro"/>
</dbReference>
<dbReference type="RefSeq" id="WP_219501460.1">
    <property type="nucleotide sequence ID" value="NZ_JAHXDN010000002.1"/>
</dbReference>
<dbReference type="AlphaFoldDB" id="A0A9X1FUB9"/>
<keyword evidence="4" id="KW-1185">Reference proteome</keyword>
<dbReference type="PROSITE" id="PS50937">
    <property type="entry name" value="HTH_MERR_2"/>
    <property type="match status" value="1"/>
</dbReference>
<dbReference type="GO" id="GO:0003677">
    <property type="term" value="F:DNA binding"/>
    <property type="evidence" value="ECO:0007669"/>
    <property type="project" value="InterPro"/>
</dbReference>
<dbReference type="InterPro" id="IPR000551">
    <property type="entry name" value="MerR-type_HTH_dom"/>
</dbReference>
<dbReference type="SMART" id="SM00422">
    <property type="entry name" value="HTH_MERR"/>
    <property type="match status" value="1"/>
</dbReference>
<organism evidence="3 4">
    <name type="scientific">Roseobacter insulae</name>
    <dbReference type="NCBI Taxonomy" id="2859783"/>
    <lineage>
        <taxon>Bacteria</taxon>
        <taxon>Pseudomonadati</taxon>
        <taxon>Pseudomonadota</taxon>
        <taxon>Alphaproteobacteria</taxon>
        <taxon>Rhodobacterales</taxon>
        <taxon>Roseobacteraceae</taxon>
        <taxon>Roseobacter</taxon>
    </lineage>
</organism>
<comment type="caution">
    <text evidence="3">The sequence shown here is derived from an EMBL/GenBank/DDBJ whole genome shotgun (WGS) entry which is preliminary data.</text>
</comment>
<evidence type="ECO:0000256" key="1">
    <source>
        <dbReference type="SAM" id="MobiDB-lite"/>
    </source>
</evidence>
<dbReference type="Proteomes" id="UP001138661">
    <property type="component" value="Unassembled WGS sequence"/>
</dbReference>
<feature type="region of interest" description="Disordered" evidence="1">
    <location>
        <begin position="156"/>
        <end position="344"/>
    </location>
</feature>